<name>A0A1E3W1L9_9HYPH</name>
<dbReference type="STRING" id="1774969.AUC69_08835"/>
<evidence type="ECO:0000313" key="2">
    <source>
        <dbReference type="Proteomes" id="UP000094472"/>
    </source>
</evidence>
<protein>
    <submittedName>
        <fullName evidence="1">Uncharacterized protein</fullName>
    </submittedName>
</protein>
<sequence length="181" mass="19871">MHALFRPPFALRDNVGLDMLKSRLVTFAAHRKPVETGPLTLARSGRYLVLRPVEPRPELDWLATQCVNAFDDFAATAGYDDGQDSRHLSDHQRLLLRSFGHPHVMSEYRFCIALTGPLDAAHLERVSQALWPVMEEICASGVSVDGLSLFGDAGGRMPMRLIGRIISAAELRPGAGLAPTL</sequence>
<keyword evidence="2" id="KW-1185">Reference proteome</keyword>
<accession>A0A1E3W1L9</accession>
<dbReference type="AlphaFoldDB" id="A0A1E3W1L9"/>
<dbReference type="Proteomes" id="UP000094472">
    <property type="component" value="Unassembled WGS sequence"/>
</dbReference>
<reference evidence="1 2" key="1">
    <citation type="journal article" date="2016" name="Environ. Microbiol.">
        <title>New Methyloceanibacter diversity from North Sea sediments includes methanotroph containing solely the soluble methane monooxygenase.</title>
        <authorList>
            <person name="Vekeman B."/>
            <person name="Kerckhof F.M."/>
            <person name="Cremers G."/>
            <person name="de Vos P."/>
            <person name="Vandamme P."/>
            <person name="Boon N."/>
            <person name="Op den Camp H.J."/>
            <person name="Heylen K."/>
        </authorList>
    </citation>
    <scope>NUCLEOTIDE SEQUENCE [LARGE SCALE GENOMIC DNA]</scope>
    <source>
        <strain evidence="1 2">R-67175</strain>
    </source>
</reference>
<dbReference type="RefSeq" id="WP_069441249.1">
    <property type="nucleotide sequence ID" value="NZ_LPWF01000016.1"/>
</dbReference>
<dbReference type="EMBL" id="LPWF01000016">
    <property type="protein sequence ID" value="ODR99707.1"/>
    <property type="molecule type" value="Genomic_DNA"/>
</dbReference>
<proteinExistence type="predicted"/>
<dbReference type="InterPro" id="IPR009389">
    <property type="entry name" value="DUF1045"/>
</dbReference>
<gene>
    <name evidence="1" type="ORF">AUC69_08835</name>
</gene>
<comment type="caution">
    <text evidence="1">The sequence shown here is derived from an EMBL/GenBank/DDBJ whole genome shotgun (WGS) entry which is preliminary data.</text>
</comment>
<dbReference type="Pfam" id="PF06299">
    <property type="entry name" value="DUF1045"/>
    <property type="match status" value="1"/>
</dbReference>
<organism evidence="1 2">
    <name type="scientific">Methyloceanibacter superfactus</name>
    <dbReference type="NCBI Taxonomy" id="1774969"/>
    <lineage>
        <taxon>Bacteria</taxon>
        <taxon>Pseudomonadati</taxon>
        <taxon>Pseudomonadota</taxon>
        <taxon>Alphaproteobacteria</taxon>
        <taxon>Hyphomicrobiales</taxon>
        <taxon>Hyphomicrobiaceae</taxon>
        <taxon>Methyloceanibacter</taxon>
    </lineage>
</organism>
<evidence type="ECO:0000313" key="1">
    <source>
        <dbReference type="EMBL" id="ODR99707.1"/>
    </source>
</evidence>